<evidence type="ECO:0000313" key="2">
    <source>
        <dbReference type="Proteomes" id="UP000054858"/>
    </source>
</evidence>
<reference evidence="1 2" key="1">
    <citation type="submission" date="2015-11" db="EMBL/GenBank/DDBJ databases">
        <title>Genomic analysis of 38 Legionella species identifies large and diverse effector repertoires.</title>
        <authorList>
            <person name="Burstein D."/>
            <person name="Amaro F."/>
            <person name="Zusman T."/>
            <person name="Lifshitz Z."/>
            <person name="Cohen O."/>
            <person name="Gilbert J.A."/>
            <person name="Pupko T."/>
            <person name="Shuman H.A."/>
            <person name="Segal G."/>
        </authorList>
    </citation>
    <scope>NUCLEOTIDE SEQUENCE [LARGE SCALE GENOMIC DNA]</scope>
    <source>
        <strain evidence="1 2">Oak Ridge-10</strain>
    </source>
</reference>
<dbReference type="AlphaFoldDB" id="A0A0W0WYC5"/>
<gene>
    <name evidence="1" type="ORF">Loak_2464</name>
</gene>
<accession>A0A0W0WYC5</accession>
<dbReference type="PATRIC" id="fig|29423.5.peg.2589"/>
<dbReference type="Proteomes" id="UP000054858">
    <property type="component" value="Unassembled WGS sequence"/>
</dbReference>
<proteinExistence type="predicted"/>
<evidence type="ECO:0000313" key="1">
    <source>
        <dbReference type="EMBL" id="KTD37328.1"/>
    </source>
</evidence>
<name>A0A0W0WYC5_9GAMM</name>
<dbReference type="EMBL" id="LNYP01000031">
    <property type="protein sequence ID" value="KTD37328.1"/>
    <property type="molecule type" value="Genomic_DNA"/>
</dbReference>
<comment type="caution">
    <text evidence="1">The sequence shown here is derived from an EMBL/GenBank/DDBJ whole genome shotgun (WGS) entry which is preliminary data.</text>
</comment>
<sequence>MWVASQMGHVDTEIVMKTYGKWIPDNSLRLGYKPLNNWGAFFGEINPLEPRGLDECGKNTYKSTSYTVEAAGIEPATMGLLRIHEKQPKTMRNHANSGLSSCF</sequence>
<organism evidence="1 2">
    <name type="scientific">Legionella oakridgensis</name>
    <dbReference type="NCBI Taxonomy" id="29423"/>
    <lineage>
        <taxon>Bacteria</taxon>
        <taxon>Pseudomonadati</taxon>
        <taxon>Pseudomonadota</taxon>
        <taxon>Gammaproteobacteria</taxon>
        <taxon>Legionellales</taxon>
        <taxon>Legionellaceae</taxon>
        <taxon>Legionella</taxon>
    </lineage>
</organism>
<protein>
    <submittedName>
        <fullName evidence="1">Putative lambdoid prophage Rac integrase</fullName>
    </submittedName>
</protein>